<keyword evidence="2" id="KW-1133">Transmembrane helix</keyword>
<dbReference type="EMBL" id="LT158599">
    <property type="protein sequence ID" value="CVK32832.1"/>
    <property type="molecule type" value="Genomic_DNA"/>
</dbReference>
<evidence type="ECO:0000313" key="3">
    <source>
        <dbReference type="EMBL" id="CVK32832.1"/>
    </source>
</evidence>
<protein>
    <submittedName>
        <fullName evidence="3">Uncharacterized protein</fullName>
    </submittedName>
</protein>
<reference evidence="3 4" key="1">
    <citation type="submission" date="2016-01" db="EMBL/GenBank/DDBJ databases">
        <authorList>
            <person name="Manzoor S."/>
        </authorList>
    </citation>
    <scope>NUCLEOTIDE SEQUENCE [LARGE SCALE GENOMIC DNA]</scope>
    <source>
        <strain evidence="3">Methanoculleus sp MAB1</strain>
    </source>
</reference>
<sequence>MDSDERAANWARVITLAIVGLYLFWVYGVPVVMDWISANAFTLMLIGGVCLAGIVGFGYWWMQEDARAAERLAREEEERAREEKEYADLQRRRGLEEYQTVEGKTVWVPRDQLEEVARRDREEHQRKMAEREREAEARKLVNRLASHIEEFTPSRHYNSEWEYHLELQGYIRGSFPDAQIEVQTGASRPDIVVDTVAIEVKGPTYSKDLQTIADKLVRYSQHYDTIIVVLFNLQVNERRYGEWERGIKKTFGDVRIICI</sequence>
<keyword evidence="2" id="KW-0812">Transmembrane</keyword>
<evidence type="ECO:0000313" key="4">
    <source>
        <dbReference type="Proteomes" id="UP000069850"/>
    </source>
</evidence>
<dbReference type="OMA" id="ANWARVI"/>
<proteinExistence type="predicted"/>
<dbReference type="RefSeq" id="WP_014867182.1">
    <property type="nucleotide sequence ID" value="NZ_DAIMMY010000079.1"/>
</dbReference>
<evidence type="ECO:0000256" key="1">
    <source>
        <dbReference type="SAM" id="Coils"/>
    </source>
</evidence>
<organism evidence="3 4">
    <name type="scientific">Methanoculleus bourgensis</name>
    <dbReference type="NCBI Taxonomy" id="83986"/>
    <lineage>
        <taxon>Archaea</taxon>
        <taxon>Methanobacteriati</taxon>
        <taxon>Methanobacteriota</taxon>
        <taxon>Stenosarchaea group</taxon>
        <taxon>Methanomicrobia</taxon>
        <taxon>Methanomicrobiales</taxon>
        <taxon>Methanomicrobiaceae</taxon>
        <taxon>Methanoculleus</taxon>
    </lineage>
</organism>
<feature type="transmembrane region" description="Helical" evidence="2">
    <location>
        <begin position="40"/>
        <end position="62"/>
    </location>
</feature>
<dbReference type="AlphaFoldDB" id="A0A0X3BL13"/>
<feature type="coiled-coil region" evidence="1">
    <location>
        <begin position="65"/>
        <end position="139"/>
    </location>
</feature>
<name>A0A0X3BL13_9EURY</name>
<keyword evidence="1" id="KW-0175">Coiled coil</keyword>
<feature type="transmembrane region" description="Helical" evidence="2">
    <location>
        <begin position="7"/>
        <end position="28"/>
    </location>
</feature>
<gene>
    <name evidence="3" type="ORF">MMAB1_1619</name>
</gene>
<accession>A0A0X3BL13</accession>
<dbReference type="GeneID" id="27137453"/>
<dbReference type="GeneID" id="13355756"/>
<evidence type="ECO:0000256" key="2">
    <source>
        <dbReference type="SAM" id="Phobius"/>
    </source>
</evidence>
<keyword evidence="2" id="KW-0472">Membrane</keyword>
<dbReference type="Proteomes" id="UP000069850">
    <property type="component" value="Chromosome 1"/>
</dbReference>
<dbReference type="KEGG" id="mema:MMAB1_1619"/>